<reference evidence="2 3" key="1">
    <citation type="submission" date="2016-06" db="EMBL/GenBank/DDBJ databases">
        <title>Draft genome of Moraxella atlantae CCUG 59586.</title>
        <authorList>
            <person name="Salva-Serra F."/>
            <person name="Engstrom-Jakobsson H."/>
            <person name="Thorell K."/>
            <person name="Gonzales-Siles L."/>
            <person name="Karlsson R."/>
            <person name="Boulund F."/>
            <person name="Engstrand L."/>
            <person name="Kristiansson E."/>
            <person name="Moore E."/>
        </authorList>
    </citation>
    <scope>NUCLEOTIDE SEQUENCE [LARGE SCALE GENOMIC DNA]</scope>
    <source>
        <strain evidence="2 3">CCUG 59586</strain>
    </source>
</reference>
<dbReference type="InterPro" id="IPR011856">
    <property type="entry name" value="tRNA_endonuc-like_dom_sf"/>
</dbReference>
<dbReference type="Gene3D" id="3.40.1350.10">
    <property type="match status" value="1"/>
</dbReference>
<keyword evidence="3" id="KW-1185">Reference proteome</keyword>
<gene>
    <name evidence="2" type="ORF">A9306_00475</name>
</gene>
<name>A0A1B8QH02_9GAMM</name>
<evidence type="ECO:0000313" key="2">
    <source>
        <dbReference type="EMBL" id="OBX82358.1"/>
    </source>
</evidence>
<dbReference type="EMBL" id="LZNA01000023">
    <property type="protein sequence ID" value="OBX82358.1"/>
    <property type="molecule type" value="Genomic_DNA"/>
</dbReference>
<dbReference type="RefSeq" id="WP_067335789.1">
    <property type="nucleotide sequence ID" value="NZ_LZNA01000023.1"/>
</dbReference>
<proteinExistence type="predicted"/>
<feature type="domain" description="DUF5655" evidence="1">
    <location>
        <begin position="210"/>
        <end position="314"/>
    </location>
</feature>
<accession>A0A1B8QH02</accession>
<dbReference type="Pfam" id="PF18899">
    <property type="entry name" value="DUF5655"/>
    <property type="match status" value="1"/>
</dbReference>
<comment type="caution">
    <text evidence="2">The sequence shown here is derived from an EMBL/GenBank/DDBJ whole genome shotgun (WGS) entry which is preliminary data.</text>
</comment>
<dbReference type="AlphaFoldDB" id="A0A1B8QH02"/>
<sequence length="316" mass="36477">MLIFHHQAGVLTDLDEQPFALEKDMQTLLERNLDGVLGLRFIRSEFSIKNSRIDTLAYDLEANAFVIIEFKREKNFSVIDQGVAYLSLMLEYKSDFIVEYNESQPEPLKRSDVDWSQSRVIFVAPSFTQFQKQSTNFKDLAIELWELKRFAQDIIVLNPIHKTKNAPSLKQINASSTNASLPTHARGGELAQSEWAKISQEIVVYDEAYHLADASDDLQELFETFKDAIFNLSGDITVDYKKHYIAFKKKRNLVDIHVQKKSLKMWINKRFGELDDPKHLARNVAEVGHWGNGDYEITVHDSKDLEYIMSLVKQTL</sequence>
<dbReference type="InterPro" id="IPR043714">
    <property type="entry name" value="DUF5655"/>
</dbReference>
<evidence type="ECO:0000259" key="1">
    <source>
        <dbReference type="Pfam" id="PF18899"/>
    </source>
</evidence>
<dbReference type="GO" id="GO:0003676">
    <property type="term" value="F:nucleic acid binding"/>
    <property type="evidence" value="ECO:0007669"/>
    <property type="project" value="InterPro"/>
</dbReference>
<organism evidence="2 3">
    <name type="scientific">Faucicola atlantae</name>
    <dbReference type="NCBI Taxonomy" id="34059"/>
    <lineage>
        <taxon>Bacteria</taxon>
        <taxon>Pseudomonadati</taxon>
        <taxon>Pseudomonadota</taxon>
        <taxon>Gammaproteobacteria</taxon>
        <taxon>Moraxellales</taxon>
        <taxon>Moraxellaceae</taxon>
        <taxon>Faucicola</taxon>
    </lineage>
</organism>
<dbReference type="Proteomes" id="UP000092616">
    <property type="component" value="Unassembled WGS sequence"/>
</dbReference>
<protein>
    <recommendedName>
        <fullName evidence="1">DUF5655 domain-containing protein</fullName>
    </recommendedName>
</protein>
<evidence type="ECO:0000313" key="3">
    <source>
        <dbReference type="Proteomes" id="UP000092616"/>
    </source>
</evidence>